<gene>
    <name evidence="2" type="ordered locus">Marme_1708</name>
</gene>
<keyword evidence="1" id="KW-0812">Transmembrane</keyword>
<feature type="transmembrane region" description="Helical" evidence="1">
    <location>
        <begin position="178"/>
        <end position="202"/>
    </location>
</feature>
<accession>F2K0I0</accession>
<evidence type="ECO:0000313" key="3">
    <source>
        <dbReference type="Proteomes" id="UP000001062"/>
    </source>
</evidence>
<keyword evidence="1" id="KW-0472">Membrane</keyword>
<evidence type="ECO:0000256" key="1">
    <source>
        <dbReference type="SAM" id="Phobius"/>
    </source>
</evidence>
<dbReference type="OrthoDB" id="2489132at2"/>
<protein>
    <recommendedName>
        <fullName evidence="4">Single Cache domain-containing protein</fullName>
    </recommendedName>
</protein>
<proteinExistence type="predicted"/>
<dbReference type="Gene3D" id="3.30.450.20">
    <property type="entry name" value="PAS domain"/>
    <property type="match status" value="1"/>
</dbReference>
<dbReference type="Proteomes" id="UP000001062">
    <property type="component" value="Chromosome"/>
</dbReference>
<organism evidence="2 3">
    <name type="scientific">Marinomonas mediterranea (strain ATCC 700492 / JCM 21426 / NBRC 103028 / MMB-1)</name>
    <dbReference type="NCBI Taxonomy" id="717774"/>
    <lineage>
        <taxon>Bacteria</taxon>
        <taxon>Pseudomonadati</taxon>
        <taxon>Pseudomonadota</taxon>
        <taxon>Gammaproteobacteria</taxon>
        <taxon>Oceanospirillales</taxon>
        <taxon>Oceanospirillaceae</taxon>
        <taxon>Marinomonas</taxon>
    </lineage>
</organism>
<evidence type="ECO:0000313" key="2">
    <source>
        <dbReference type="EMBL" id="ADZ90964.1"/>
    </source>
</evidence>
<dbReference type="KEGG" id="mme:Marme_1708"/>
<dbReference type="AlphaFoldDB" id="F2K0I0"/>
<dbReference type="HOGENOM" id="CLU_1314192_0_0_6"/>
<keyword evidence="1" id="KW-1133">Transmembrane helix</keyword>
<dbReference type="eggNOG" id="COG4564">
    <property type="taxonomic scope" value="Bacteria"/>
</dbReference>
<dbReference type="RefSeq" id="WP_013660869.1">
    <property type="nucleotide sequence ID" value="NC_015276.1"/>
</dbReference>
<keyword evidence="3" id="KW-1185">Reference proteome</keyword>
<dbReference type="EMBL" id="CP002583">
    <property type="protein sequence ID" value="ADZ90964.1"/>
    <property type="molecule type" value="Genomic_DNA"/>
</dbReference>
<sequence length="209" mass="24028">MIFNKFKVSQVLMLGVVNVLLLLVVNDQITETLERAYLDFKKQETQNAAYMSKAFIERTIEEGEQLGTPQMELENQVIDYLSKSHFKDLYVWANDDLAVARVHVKPEVIGSFQRSYIRHTKALEGKDIIFETLDNINPVTENIEQKVNAIVFIDKWGWIIGYGSYLYESDISKLKNSIMIWVGLLIVLLDLVSLALIFKLSIRNPKSVL</sequence>
<dbReference type="STRING" id="717774.Marme_1708"/>
<evidence type="ECO:0008006" key="4">
    <source>
        <dbReference type="Google" id="ProtNLM"/>
    </source>
</evidence>
<reference evidence="2 3" key="1">
    <citation type="journal article" date="2012" name="Stand. Genomic Sci.">
        <title>Complete genome sequence of the melanogenic marine bacterium Marinomonas mediterranea type strain (MMB-1(T)).</title>
        <authorList>
            <person name="Lucas-Elio P."/>
            <person name="Goodwin L."/>
            <person name="Woyke T."/>
            <person name="Pitluck S."/>
            <person name="Nolan M."/>
            <person name="Kyrpides N.C."/>
            <person name="Detter J.C."/>
            <person name="Copeland A."/>
            <person name="Teshima H."/>
            <person name="Bruce D."/>
            <person name="Detter C."/>
            <person name="Tapia R."/>
            <person name="Han S."/>
            <person name="Land M.L."/>
            <person name="Ivanova N."/>
            <person name="Mikhailova N."/>
            <person name="Johnston A.W."/>
            <person name="Sanchez-Amat A."/>
        </authorList>
    </citation>
    <scope>NUCLEOTIDE SEQUENCE [LARGE SCALE GENOMIC DNA]</scope>
    <source>
        <strain evidence="3">ATCC 700492 / JCM 21426 / NBRC 103028 / MMB-1</strain>
    </source>
</reference>
<name>F2K0I0_MARM1</name>